<accession>A0A212IZQ6</accession>
<dbReference type="CDD" id="cd09023">
    <property type="entry name" value="Aldose_epim_Ec_c4013"/>
    <property type="match status" value="1"/>
</dbReference>
<dbReference type="InterPro" id="IPR014718">
    <property type="entry name" value="GH-type_carb-bd"/>
</dbReference>
<dbReference type="GO" id="GO:0005975">
    <property type="term" value="P:carbohydrate metabolic process"/>
    <property type="evidence" value="ECO:0007669"/>
    <property type="project" value="InterPro"/>
</dbReference>
<dbReference type="Pfam" id="PF14486">
    <property type="entry name" value="DUF4432"/>
    <property type="match status" value="1"/>
</dbReference>
<sequence>MNGNYLDQLSQVCGVEEHRLVGGRGDGMRLFEVRNGLGLEFTVSADRCADLSRLSFHGRNCGFFSASGYVHPAYYDGVGKGSEKSFTGGFLATCGLSNVGAPCVDDKEALPLHGAVGNLPAEHIFWDMDEENITIKAVVPHGGFFADKLVLTRTISCSRTENTLLLSDKVKNVGDRTVPLMLLYHINLGYPLLSERARLYIPSAQVTPRDPRAAEGMDTWSKVEPPQAGFKEQCYFHRFEDKGVAGLYNPELGQGLMIRFDPEELPYFTQWKMMGRSEYVMGLEPGNCYPGGRLEERRQGRLQTIAPGEERRFTLCFELFTGASAF</sequence>
<dbReference type="GO" id="GO:0030246">
    <property type="term" value="F:carbohydrate binding"/>
    <property type="evidence" value="ECO:0007669"/>
    <property type="project" value="InterPro"/>
</dbReference>
<dbReference type="EMBL" id="FLUN01000001">
    <property type="protein sequence ID" value="SBV92584.1"/>
    <property type="molecule type" value="Genomic_DNA"/>
</dbReference>
<proteinExistence type="predicted"/>
<evidence type="ECO:0008006" key="2">
    <source>
        <dbReference type="Google" id="ProtNLM"/>
    </source>
</evidence>
<dbReference type="InterPro" id="IPR011013">
    <property type="entry name" value="Gal_mutarotase_sf_dom"/>
</dbReference>
<evidence type="ECO:0000313" key="1">
    <source>
        <dbReference type="EMBL" id="SBV92584.1"/>
    </source>
</evidence>
<gene>
    <name evidence="1" type="ORF">KL86CLO1_10267</name>
</gene>
<dbReference type="Gene3D" id="2.70.98.10">
    <property type="match status" value="1"/>
</dbReference>
<dbReference type="InterPro" id="IPR027839">
    <property type="entry name" value="DUF4432"/>
</dbReference>
<dbReference type="SUPFAM" id="SSF74650">
    <property type="entry name" value="Galactose mutarotase-like"/>
    <property type="match status" value="1"/>
</dbReference>
<name>A0A212IZQ6_9FIRM</name>
<dbReference type="GO" id="GO:0003824">
    <property type="term" value="F:catalytic activity"/>
    <property type="evidence" value="ECO:0007669"/>
    <property type="project" value="InterPro"/>
</dbReference>
<protein>
    <recommendedName>
        <fullName evidence="2">Aldose 1-epimerase</fullName>
    </recommendedName>
</protein>
<reference evidence="1" key="1">
    <citation type="submission" date="2016-04" db="EMBL/GenBank/DDBJ databases">
        <authorList>
            <person name="Evans L.H."/>
            <person name="Alamgir A."/>
            <person name="Owens N."/>
            <person name="Weber N.D."/>
            <person name="Virtaneva K."/>
            <person name="Barbian K."/>
            <person name="Babar A."/>
            <person name="Rosenke K."/>
        </authorList>
    </citation>
    <scope>NUCLEOTIDE SEQUENCE</scope>
    <source>
        <strain evidence="1">86</strain>
    </source>
</reference>
<dbReference type="AlphaFoldDB" id="A0A212IZQ6"/>
<organism evidence="1">
    <name type="scientific">uncultured Eubacteriales bacterium</name>
    <dbReference type="NCBI Taxonomy" id="172733"/>
    <lineage>
        <taxon>Bacteria</taxon>
        <taxon>Bacillati</taxon>
        <taxon>Bacillota</taxon>
        <taxon>Clostridia</taxon>
        <taxon>Eubacteriales</taxon>
        <taxon>environmental samples</taxon>
    </lineage>
</organism>